<feature type="domain" description="Thioredoxin" evidence="7">
    <location>
        <begin position="31"/>
        <end position="230"/>
    </location>
</feature>
<dbReference type="STRING" id="525904.Tter_1733"/>
<keyword evidence="5" id="KW-0676">Redox-active center</keyword>
<gene>
    <name evidence="8" type="ordered locus">Tter_1733</name>
</gene>
<dbReference type="eggNOG" id="COG1651">
    <property type="taxonomic scope" value="Bacteria"/>
</dbReference>
<evidence type="ECO:0000256" key="5">
    <source>
        <dbReference type="ARBA" id="ARBA00023284"/>
    </source>
</evidence>
<dbReference type="PANTHER" id="PTHR13887">
    <property type="entry name" value="GLUTATHIONE S-TRANSFERASE KAPPA"/>
    <property type="match status" value="1"/>
</dbReference>
<evidence type="ECO:0000256" key="2">
    <source>
        <dbReference type="ARBA" id="ARBA00022729"/>
    </source>
</evidence>
<keyword evidence="3" id="KW-0560">Oxidoreductase</keyword>
<protein>
    <submittedName>
        <fullName evidence="8">DSBA oxidoreductase</fullName>
    </submittedName>
</protein>
<evidence type="ECO:0000256" key="6">
    <source>
        <dbReference type="SAM" id="Phobius"/>
    </source>
</evidence>
<dbReference type="Gene3D" id="3.40.30.10">
    <property type="entry name" value="Glutaredoxin"/>
    <property type="match status" value="1"/>
</dbReference>
<dbReference type="HOGENOM" id="CLU_000288_47_1_0"/>
<dbReference type="InterPro" id="IPR013766">
    <property type="entry name" value="Thioredoxin_domain"/>
</dbReference>
<dbReference type="RefSeq" id="WP_012875673.1">
    <property type="nucleotide sequence ID" value="NC_013525.1"/>
</dbReference>
<organism evidence="8 9">
    <name type="scientific">Thermobaculum terrenum (strain ATCC BAA-798 / CCMEE 7001 / YNP1)</name>
    <dbReference type="NCBI Taxonomy" id="525904"/>
    <lineage>
        <taxon>Bacteria</taxon>
        <taxon>Bacillati</taxon>
        <taxon>Chloroflexota</taxon>
        <taxon>Chloroflexia</taxon>
        <taxon>Candidatus Thermobaculales</taxon>
        <taxon>Candidatus Thermobaculaceae</taxon>
        <taxon>Thermobaculum</taxon>
    </lineage>
</organism>
<evidence type="ECO:0000313" key="9">
    <source>
        <dbReference type="Proteomes" id="UP000000323"/>
    </source>
</evidence>
<dbReference type="Pfam" id="PF13462">
    <property type="entry name" value="Thioredoxin_4"/>
    <property type="match status" value="1"/>
</dbReference>
<keyword evidence="6" id="KW-0812">Transmembrane</keyword>
<evidence type="ECO:0000256" key="1">
    <source>
        <dbReference type="ARBA" id="ARBA00005791"/>
    </source>
</evidence>
<dbReference type="InterPro" id="IPR012336">
    <property type="entry name" value="Thioredoxin-like_fold"/>
</dbReference>
<sequence length="231" mass="25085">MSQSRRATQTNRAALVLSLVVVVIAVVIVALLIVLNRPASTTPESASNRNQVAVPTGVPAEGNVMGDPNAPVTVEVWADYQCPYCREFVMGPEAQLKKTLIPEGKVKLVYRNFAFIGQESVDAAAAAYCAQDQGRFWDYNYKLFSEQGAENSGTFSKANLIRFASDLGLNVAQFRSCLDSGKYLSKVQADTQDGRAKGVRATPTIFVNGEKIEGLPSYEQLVQVINSVQSK</sequence>
<feature type="transmembrane region" description="Helical" evidence="6">
    <location>
        <begin position="12"/>
        <end position="35"/>
    </location>
</feature>
<dbReference type="OrthoDB" id="9784686at2"/>
<keyword evidence="4" id="KW-1015">Disulfide bond</keyword>
<evidence type="ECO:0000313" key="8">
    <source>
        <dbReference type="EMBL" id="ACZ42639.1"/>
    </source>
</evidence>
<evidence type="ECO:0000256" key="3">
    <source>
        <dbReference type="ARBA" id="ARBA00023002"/>
    </source>
</evidence>
<name>D1CCX4_THET1</name>
<accession>D1CCX4</accession>
<evidence type="ECO:0000256" key="4">
    <source>
        <dbReference type="ARBA" id="ARBA00023157"/>
    </source>
</evidence>
<dbReference type="SUPFAM" id="SSF52833">
    <property type="entry name" value="Thioredoxin-like"/>
    <property type="match status" value="1"/>
</dbReference>
<dbReference type="PANTHER" id="PTHR13887:SF14">
    <property type="entry name" value="DISULFIDE BOND FORMATION PROTEIN D"/>
    <property type="match status" value="1"/>
</dbReference>
<keyword evidence="9" id="KW-1185">Reference proteome</keyword>
<reference evidence="9" key="1">
    <citation type="journal article" date="2010" name="Stand. Genomic Sci.">
        <title>Complete genome sequence of 'Thermobaculum terrenum' type strain (YNP1).</title>
        <authorList>
            <person name="Kiss H."/>
            <person name="Cleland D."/>
            <person name="Lapidus A."/>
            <person name="Lucas S."/>
            <person name="Glavina Del Rio T."/>
            <person name="Nolan M."/>
            <person name="Tice H."/>
            <person name="Han C."/>
            <person name="Goodwin L."/>
            <person name="Pitluck S."/>
            <person name="Liolios K."/>
            <person name="Ivanova N."/>
            <person name="Mavromatis K."/>
            <person name="Ovchinnikova G."/>
            <person name="Pati A."/>
            <person name="Chen A."/>
            <person name="Palaniappan K."/>
            <person name="Land M."/>
            <person name="Hauser L."/>
            <person name="Chang Y."/>
            <person name="Jeffries C."/>
            <person name="Lu M."/>
            <person name="Brettin T."/>
            <person name="Detter J."/>
            <person name="Goker M."/>
            <person name="Tindall B."/>
            <person name="Beck B."/>
            <person name="McDermott T."/>
            <person name="Woyke T."/>
            <person name="Bristow J."/>
            <person name="Eisen J."/>
            <person name="Markowitz V."/>
            <person name="Hugenholtz P."/>
            <person name="Kyrpides N."/>
            <person name="Klenk H."/>
            <person name="Cheng J."/>
        </authorList>
    </citation>
    <scope>NUCLEOTIDE SEQUENCE [LARGE SCALE GENOMIC DNA]</scope>
    <source>
        <strain evidence="9">ATCC BAA-798 / YNP1</strain>
    </source>
</reference>
<dbReference type="GO" id="GO:0016491">
    <property type="term" value="F:oxidoreductase activity"/>
    <property type="evidence" value="ECO:0007669"/>
    <property type="project" value="UniProtKB-KW"/>
</dbReference>
<evidence type="ECO:0000259" key="7">
    <source>
        <dbReference type="PROSITE" id="PS51352"/>
    </source>
</evidence>
<comment type="similarity">
    <text evidence="1">Belongs to the thioredoxin family. DsbA subfamily.</text>
</comment>
<keyword evidence="6" id="KW-1133">Transmembrane helix</keyword>
<dbReference type="InterPro" id="IPR036249">
    <property type="entry name" value="Thioredoxin-like_sf"/>
</dbReference>
<dbReference type="EMBL" id="CP001825">
    <property type="protein sequence ID" value="ACZ42639.1"/>
    <property type="molecule type" value="Genomic_DNA"/>
</dbReference>
<keyword evidence="2" id="KW-0732">Signal</keyword>
<dbReference type="KEGG" id="ttr:Tter_1733"/>
<proteinExistence type="inferred from homology"/>
<dbReference type="PROSITE" id="PS51352">
    <property type="entry name" value="THIOREDOXIN_2"/>
    <property type="match status" value="1"/>
</dbReference>
<keyword evidence="6" id="KW-0472">Membrane</keyword>
<dbReference type="AlphaFoldDB" id="D1CCX4"/>
<dbReference type="Proteomes" id="UP000000323">
    <property type="component" value="Chromosome 1"/>
</dbReference>